<dbReference type="SUPFAM" id="SSF53850">
    <property type="entry name" value="Periplasmic binding protein-like II"/>
    <property type="match status" value="1"/>
</dbReference>
<feature type="signal peptide" evidence="4">
    <location>
        <begin position="1"/>
        <end position="26"/>
    </location>
</feature>
<dbReference type="Pfam" id="PF03480">
    <property type="entry name" value="DctP"/>
    <property type="match status" value="1"/>
</dbReference>
<evidence type="ECO:0000256" key="3">
    <source>
        <dbReference type="ARBA" id="ARBA00022764"/>
    </source>
</evidence>
<dbReference type="CDD" id="cd13665">
    <property type="entry name" value="PBP2_TRAP_Dctp3_4"/>
    <property type="match status" value="1"/>
</dbReference>
<name>A0ABU1F308_9RHOB</name>
<evidence type="ECO:0000256" key="2">
    <source>
        <dbReference type="ARBA" id="ARBA00022729"/>
    </source>
</evidence>
<proteinExistence type="predicted"/>
<accession>A0ABU1F308</accession>
<dbReference type="NCBIfam" id="NF037995">
    <property type="entry name" value="TRAP_S1"/>
    <property type="match status" value="1"/>
</dbReference>
<comment type="caution">
    <text evidence="5">The sequence shown here is derived from an EMBL/GenBank/DDBJ whole genome shotgun (WGS) entry which is preliminary data.</text>
</comment>
<evidence type="ECO:0000313" key="6">
    <source>
        <dbReference type="Proteomes" id="UP001247754"/>
    </source>
</evidence>
<dbReference type="RefSeq" id="WP_310455338.1">
    <property type="nucleotide sequence ID" value="NZ_JAVKPH010000001.1"/>
</dbReference>
<protein>
    <submittedName>
        <fullName evidence="5">TRAP transporter substrate-binding protein</fullName>
    </submittedName>
</protein>
<comment type="subcellular location">
    <subcellularLocation>
        <location evidence="1">Periplasm</location>
    </subcellularLocation>
</comment>
<dbReference type="Gene3D" id="3.40.190.170">
    <property type="entry name" value="Bacterial extracellular solute-binding protein, family 7"/>
    <property type="match status" value="1"/>
</dbReference>
<gene>
    <name evidence="5" type="ORF">RGD00_01415</name>
</gene>
<sequence>MTIRMKLAGLATAVGLALSAAMPAAAETVTIRYSNWLPPGFWLWEDVLMPWIQDIEKVTEGRVKVEVAPKVVGTAANQFDVVRDGLADMSWMVAGYNPGRFPITEFGELPLIHPKAEVLAPVFDTIYREHLEKYEPFKGVYPLSLPTITPLQIVTKNRNIESVDGLKGAKLRSSGTTLTAVMEAIGAVPVLKSAAEAYEMLAAGTIDGQITNLNTIPGFNQLDLLNGVFHIPGGLANAVIIIGINQEKWDSISEADRKAIQEISGAVLAKKVGHHYDLNDEKALETMKAAGYYMGKATDDQLAALREFVKPVEQAWIERAKAAGLENAAEILELYKSETAKAE</sequence>
<dbReference type="PANTHER" id="PTHR33376">
    <property type="match status" value="1"/>
</dbReference>
<evidence type="ECO:0000256" key="1">
    <source>
        <dbReference type="ARBA" id="ARBA00004418"/>
    </source>
</evidence>
<reference evidence="5 6" key="1">
    <citation type="submission" date="2023-09" db="EMBL/GenBank/DDBJ databases">
        <title>Xinfangfangia sedmenti sp. nov., isolated the sedment.</title>
        <authorList>
            <person name="Xu L."/>
        </authorList>
    </citation>
    <scope>NUCLEOTIDE SEQUENCE [LARGE SCALE GENOMIC DNA]</scope>
    <source>
        <strain evidence="5 6">LG-4</strain>
    </source>
</reference>
<dbReference type="InterPro" id="IPR038404">
    <property type="entry name" value="TRAP_DctP_sf"/>
</dbReference>
<feature type="chain" id="PRO_5045252524" evidence="4">
    <location>
        <begin position="27"/>
        <end position="343"/>
    </location>
</feature>
<evidence type="ECO:0000313" key="5">
    <source>
        <dbReference type="EMBL" id="MDR5651251.1"/>
    </source>
</evidence>
<keyword evidence="6" id="KW-1185">Reference proteome</keyword>
<keyword evidence="3" id="KW-0574">Periplasm</keyword>
<organism evidence="5 6">
    <name type="scientific">Ruixingdingia sedimenti</name>
    <dbReference type="NCBI Taxonomy" id="3073604"/>
    <lineage>
        <taxon>Bacteria</taxon>
        <taxon>Pseudomonadati</taxon>
        <taxon>Pseudomonadota</taxon>
        <taxon>Alphaproteobacteria</taxon>
        <taxon>Rhodobacterales</taxon>
        <taxon>Paracoccaceae</taxon>
        <taxon>Ruixingdingia</taxon>
    </lineage>
</organism>
<dbReference type="PANTHER" id="PTHR33376:SF15">
    <property type="entry name" value="BLL6794 PROTEIN"/>
    <property type="match status" value="1"/>
</dbReference>
<evidence type="ECO:0000256" key="4">
    <source>
        <dbReference type="SAM" id="SignalP"/>
    </source>
</evidence>
<dbReference type="InterPro" id="IPR018389">
    <property type="entry name" value="DctP_fam"/>
</dbReference>
<keyword evidence="2 4" id="KW-0732">Signal</keyword>
<dbReference type="EMBL" id="JAVKPH010000001">
    <property type="protein sequence ID" value="MDR5651251.1"/>
    <property type="molecule type" value="Genomic_DNA"/>
</dbReference>
<dbReference type="Proteomes" id="UP001247754">
    <property type="component" value="Unassembled WGS sequence"/>
</dbReference>